<keyword evidence="3" id="KW-1185">Reference proteome</keyword>
<evidence type="ECO:0000259" key="1">
    <source>
        <dbReference type="Pfam" id="PF13340"/>
    </source>
</evidence>
<dbReference type="AlphaFoldDB" id="A0A3E1P3J8"/>
<dbReference type="Pfam" id="PF13340">
    <property type="entry name" value="DUF4096"/>
    <property type="match status" value="1"/>
</dbReference>
<dbReference type="InterPro" id="IPR052909">
    <property type="entry name" value="Transposase_6_like"/>
</dbReference>
<name>A0A3E1P3J8_9BACT</name>
<dbReference type="InterPro" id="IPR025161">
    <property type="entry name" value="IS402-like_dom"/>
</dbReference>
<evidence type="ECO:0000313" key="3">
    <source>
        <dbReference type="Proteomes" id="UP000261174"/>
    </source>
</evidence>
<dbReference type="RefSeq" id="WP_116854341.1">
    <property type="nucleotide sequence ID" value="NZ_QTJV01000004.1"/>
</dbReference>
<accession>A0A3E1P3J8</accession>
<dbReference type="OrthoDB" id="1270539at2"/>
<protein>
    <submittedName>
        <fullName evidence="2">Transposase</fullName>
    </submittedName>
</protein>
<dbReference type="EMBL" id="QTJV01000004">
    <property type="protein sequence ID" value="RFM34759.1"/>
    <property type="molecule type" value="Genomic_DNA"/>
</dbReference>
<reference evidence="2 3" key="1">
    <citation type="submission" date="2018-08" db="EMBL/GenBank/DDBJ databases">
        <title>Chitinophaga sp. K20C18050901, a novel bacterium isolated from forest soil.</title>
        <authorList>
            <person name="Wang C."/>
        </authorList>
    </citation>
    <scope>NUCLEOTIDE SEQUENCE [LARGE SCALE GENOMIC DNA]</scope>
    <source>
        <strain evidence="2 3">K20C18050901</strain>
    </source>
</reference>
<comment type="caution">
    <text evidence="2">The sequence shown here is derived from an EMBL/GenBank/DDBJ whole genome shotgun (WGS) entry which is preliminary data.</text>
</comment>
<dbReference type="Proteomes" id="UP000261174">
    <property type="component" value="Unassembled WGS sequence"/>
</dbReference>
<dbReference type="PANTHER" id="PTHR46637:SF1">
    <property type="entry name" value="BLL5188 PROTEIN"/>
    <property type="match status" value="1"/>
</dbReference>
<sequence length="147" mass="16998">MSRWENLTDDQWAIIKQLITETPTREDGKGRSRIHSDREILNKILWILRTGASWIDLPGRFSSSSTCCKRFSSWSKSGVLSPNARNAGQRPWNKRRNRSIRMFYRWHLCGGKKVAPCVGKAKRGKGTKLMVITEYASGKFKIEYKFS</sequence>
<feature type="domain" description="Insertion element IS402-like" evidence="1">
    <location>
        <begin position="7"/>
        <end position="80"/>
    </location>
</feature>
<dbReference type="PANTHER" id="PTHR46637">
    <property type="entry name" value="TIS1421-TRANSPOSASE PROTEIN A"/>
    <property type="match status" value="1"/>
</dbReference>
<organism evidence="2 3">
    <name type="scientific">Chitinophaga silvisoli</name>
    <dbReference type="NCBI Taxonomy" id="2291814"/>
    <lineage>
        <taxon>Bacteria</taxon>
        <taxon>Pseudomonadati</taxon>
        <taxon>Bacteroidota</taxon>
        <taxon>Chitinophagia</taxon>
        <taxon>Chitinophagales</taxon>
        <taxon>Chitinophagaceae</taxon>
        <taxon>Chitinophaga</taxon>
    </lineage>
</organism>
<proteinExistence type="predicted"/>
<evidence type="ECO:0000313" key="2">
    <source>
        <dbReference type="EMBL" id="RFM34759.1"/>
    </source>
</evidence>
<gene>
    <name evidence="2" type="ORF">DXN04_15715</name>
</gene>